<dbReference type="EMBL" id="QXGH01000012">
    <property type="protein sequence ID" value="RHW27764.1"/>
    <property type="molecule type" value="Genomic_DNA"/>
</dbReference>
<reference evidence="1 2" key="1">
    <citation type="submission" date="2018-09" db="EMBL/GenBank/DDBJ databases">
        <title>Genome sequencing of Nocardioides immobilis CCTCC AB 2017083 for comparison to Nocardioides silvaticus.</title>
        <authorList>
            <person name="Li C."/>
            <person name="Wang G."/>
        </authorList>
    </citation>
    <scope>NUCLEOTIDE SEQUENCE [LARGE SCALE GENOMIC DNA]</scope>
    <source>
        <strain evidence="1 2">CCTCC AB 2017083</strain>
    </source>
</reference>
<gene>
    <name evidence="1" type="ORF">D0Z08_08220</name>
</gene>
<keyword evidence="2" id="KW-1185">Reference proteome</keyword>
<organism evidence="1 2">
    <name type="scientific">Nocardioides immobilis</name>
    <dbReference type="NCBI Taxonomy" id="2049295"/>
    <lineage>
        <taxon>Bacteria</taxon>
        <taxon>Bacillati</taxon>
        <taxon>Actinomycetota</taxon>
        <taxon>Actinomycetes</taxon>
        <taxon>Propionibacteriales</taxon>
        <taxon>Nocardioidaceae</taxon>
        <taxon>Nocardioides</taxon>
    </lineage>
</organism>
<dbReference type="Proteomes" id="UP000283644">
    <property type="component" value="Unassembled WGS sequence"/>
</dbReference>
<proteinExistence type="predicted"/>
<evidence type="ECO:0000313" key="1">
    <source>
        <dbReference type="EMBL" id="RHW27764.1"/>
    </source>
</evidence>
<evidence type="ECO:0000313" key="2">
    <source>
        <dbReference type="Proteomes" id="UP000283644"/>
    </source>
</evidence>
<accession>A0A417Y5I5</accession>
<sequence>MAGFVRHRRSKRIIATLSGFEADLLRSLAAQLVELLRNEAAVPSESADPLEAMFSGGEFSGPTTEPDDPVLARLFPNAYREDGEAAAEFRRYTEGSLRDGKARAAGTIIDTLEEAGLPAEPGADELTIDVDLDPATAEVWMRALTDLRLALGTRLEVEEGDEEYWYSLPDDDPRGQAHHIYEWLGYLQETLVHAVAG</sequence>
<dbReference type="InterPro" id="IPR018561">
    <property type="entry name" value="AosR"/>
</dbReference>
<protein>
    <submittedName>
        <fullName evidence="1">DUF2017 domain-containing protein</fullName>
    </submittedName>
</protein>
<comment type="caution">
    <text evidence="1">The sequence shown here is derived from an EMBL/GenBank/DDBJ whole genome shotgun (WGS) entry which is preliminary data.</text>
</comment>
<dbReference type="OrthoDB" id="3268479at2"/>
<dbReference type="Pfam" id="PF09438">
    <property type="entry name" value="DUF2017"/>
    <property type="match status" value="1"/>
</dbReference>
<name>A0A417Y5I5_9ACTN</name>
<dbReference type="AlphaFoldDB" id="A0A417Y5I5"/>